<sequence>MAEGQLVVVTLHANKYDKAEKIVFREYGLMKRLLGEASSGGVCDVSGFGGVRNGQEALEDIYYAIYRDGTLRAWNAGFDAHYAQKGGRSIESSSFDAQKEGEQRFFYSLGCTCDQLEQAARGPICGILNFCEDGRHQFGQGVSTYASGEFVNWLTTMSDSFRVADDMGQLRLQFKLFHKPLFDWKGSFFVTPVGVK</sequence>
<evidence type="ECO:0000259" key="1">
    <source>
        <dbReference type="Pfam" id="PF13632"/>
    </source>
</evidence>
<keyword evidence="3" id="KW-1185">Reference proteome</keyword>
<dbReference type="PANTHER" id="PTHR16779">
    <property type="entry name" value="BETA-1,4-MANNOSYLTRANSFERASE EGH"/>
    <property type="match status" value="1"/>
</dbReference>
<comment type="caution">
    <text evidence="2">The sequence shown here is derived from an EMBL/GenBank/DDBJ whole genome shotgun (WGS) entry which is preliminary data.</text>
</comment>
<feature type="domain" description="Glycosyltransferase 2-like" evidence="1">
    <location>
        <begin position="125"/>
        <end position="193"/>
    </location>
</feature>
<dbReference type="PANTHER" id="PTHR16779:SF1">
    <property type="entry name" value="BETA-1,4-MANNOSYLTRANSFERASE EGH"/>
    <property type="match status" value="1"/>
</dbReference>
<dbReference type="Proteomes" id="UP001176961">
    <property type="component" value="Unassembled WGS sequence"/>
</dbReference>
<accession>A0AA36GNI5</accession>
<reference evidence="2" key="1">
    <citation type="submission" date="2023-07" db="EMBL/GenBank/DDBJ databases">
        <authorList>
            <consortium name="CYATHOMIX"/>
        </authorList>
    </citation>
    <scope>NUCLEOTIDE SEQUENCE</scope>
    <source>
        <strain evidence="2">N/A</strain>
    </source>
</reference>
<dbReference type="EMBL" id="CATQJL010000112">
    <property type="protein sequence ID" value="CAJ0595286.1"/>
    <property type="molecule type" value="Genomic_DNA"/>
</dbReference>
<organism evidence="2 3">
    <name type="scientific">Cylicocyclus nassatus</name>
    <name type="common">Nematode worm</name>
    <dbReference type="NCBI Taxonomy" id="53992"/>
    <lineage>
        <taxon>Eukaryota</taxon>
        <taxon>Metazoa</taxon>
        <taxon>Ecdysozoa</taxon>
        <taxon>Nematoda</taxon>
        <taxon>Chromadorea</taxon>
        <taxon>Rhabditida</taxon>
        <taxon>Rhabditina</taxon>
        <taxon>Rhabditomorpha</taxon>
        <taxon>Strongyloidea</taxon>
        <taxon>Strongylidae</taxon>
        <taxon>Cylicocyclus</taxon>
    </lineage>
</organism>
<dbReference type="Pfam" id="PF13632">
    <property type="entry name" value="Glyco_trans_2_3"/>
    <property type="match status" value="1"/>
</dbReference>
<protein>
    <recommendedName>
        <fullName evidence="1">Glycosyltransferase 2-like domain-containing protein</fullName>
    </recommendedName>
</protein>
<dbReference type="InterPro" id="IPR027389">
    <property type="entry name" value="B_mannosylTrfase_Bre-3/Egh"/>
</dbReference>
<gene>
    <name evidence="2" type="ORF">CYNAS_LOCUS7269</name>
</gene>
<dbReference type="AlphaFoldDB" id="A0AA36GNI5"/>
<evidence type="ECO:0000313" key="2">
    <source>
        <dbReference type="EMBL" id="CAJ0595286.1"/>
    </source>
</evidence>
<dbReference type="GO" id="GO:0019187">
    <property type="term" value="F:beta-1,4-mannosyltransferase activity"/>
    <property type="evidence" value="ECO:0007669"/>
    <property type="project" value="InterPro"/>
</dbReference>
<proteinExistence type="predicted"/>
<dbReference type="GO" id="GO:0005737">
    <property type="term" value="C:cytoplasm"/>
    <property type="evidence" value="ECO:0007669"/>
    <property type="project" value="TreeGrafter"/>
</dbReference>
<dbReference type="InterPro" id="IPR001173">
    <property type="entry name" value="Glyco_trans_2-like"/>
</dbReference>
<name>A0AA36GNI5_CYLNA</name>
<evidence type="ECO:0000313" key="3">
    <source>
        <dbReference type="Proteomes" id="UP001176961"/>
    </source>
</evidence>